<dbReference type="Proteomes" id="UP000539953">
    <property type="component" value="Unassembled WGS sequence"/>
</dbReference>
<keyword evidence="3" id="KW-1185">Reference proteome</keyword>
<dbReference type="Gene3D" id="1.10.1760.20">
    <property type="match status" value="1"/>
</dbReference>
<dbReference type="AlphaFoldDB" id="A0A7W8CYK1"/>
<dbReference type="GO" id="GO:0022857">
    <property type="term" value="F:transmembrane transporter activity"/>
    <property type="evidence" value="ECO:0007669"/>
    <property type="project" value="InterPro"/>
</dbReference>
<evidence type="ECO:0000313" key="3">
    <source>
        <dbReference type="Proteomes" id="UP000539953"/>
    </source>
</evidence>
<feature type="transmembrane region" description="Helical" evidence="1">
    <location>
        <begin position="37"/>
        <end position="62"/>
    </location>
</feature>
<dbReference type="InterPro" id="IPR024529">
    <property type="entry name" value="ECF_trnsprt_substrate-spec"/>
</dbReference>
<dbReference type="Pfam" id="PF12822">
    <property type="entry name" value="ECF_trnsprt"/>
    <property type="match status" value="1"/>
</dbReference>
<keyword evidence="1" id="KW-0812">Transmembrane</keyword>
<name>A0A7W8CYK1_9FIRM</name>
<evidence type="ECO:0000256" key="1">
    <source>
        <dbReference type="SAM" id="Phobius"/>
    </source>
</evidence>
<feature type="transmembrane region" description="Helical" evidence="1">
    <location>
        <begin position="74"/>
        <end position="94"/>
    </location>
</feature>
<reference evidence="2 3" key="1">
    <citation type="submission" date="2020-08" db="EMBL/GenBank/DDBJ databases">
        <title>Genomic Encyclopedia of Type Strains, Phase IV (KMG-IV): sequencing the most valuable type-strain genomes for metagenomic binning, comparative biology and taxonomic classification.</title>
        <authorList>
            <person name="Goeker M."/>
        </authorList>
    </citation>
    <scope>NUCLEOTIDE SEQUENCE [LARGE SCALE GENOMIC DNA]</scope>
    <source>
        <strain evidence="2 3">DSM 25799</strain>
    </source>
</reference>
<evidence type="ECO:0000313" key="2">
    <source>
        <dbReference type="EMBL" id="MBB5182764.1"/>
    </source>
</evidence>
<sequence length="182" mass="19723">MKENRVKNLALAALFLALCMILPFVTGQIPQIGQALLPMHIPVLLCGLICGKRFGGIVGFIAPLLRFVLFGMPPIYPTGLAMCFELAAYGFLIGWLFEKSSHSLGALYRCLIMAMVGGRIVWGAAEVILLGLGHQAFTWKLFMAGAFINAIPGIVLQLVLIPLLMMTLDKTGVYTLQKKSAA</sequence>
<comment type="caution">
    <text evidence="2">The sequence shown here is derived from an EMBL/GenBank/DDBJ whole genome shotgun (WGS) entry which is preliminary data.</text>
</comment>
<feature type="transmembrane region" description="Helical" evidence="1">
    <location>
        <begin position="141"/>
        <end position="165"/>
    </location>
</feature>
<protein>
    <submittedName>
        <fullName evidence="2">Riboflavin transporter FmnP</fullName>
    </submittedName>
</protein>
<dbReference type="EMBL" id="JACHHK010000002">
    <property type="protein sequence ID" value="MBB5182764.1"/>
    <property type="molecule type" value="Genomic_DNA"/>
</dbReference>
<accession>A0A7W8CYK1</accession>
<keyword evidence="1" id="KW-1133">Transmembrane helix</keyword>
<keyword evidence="1" id="KW-0472">Membrane</keyword>
<gene>
    <name evidence="2" type="ORF">HNQ47_000783</name>
</gene>
<dbReference type="RefSeq" id="WP_183327684.1">
    <property type="nucleotide sequence ID" value="NZ_JACHHK010000002.1"/>
</dbReference>
<feature type="transmembrane region" description="Helical" evidence="1">
    <location>
        <begin position="106"/>
        <end position="129"/>
    </location>
</feature>
<proteinExistence type="predicted"/>
<organism evidence="2 3">
    <name type="scientific">Catenisphaera adipataccumulans</name>
    <dbReference type="NCBI Taxonomy" id="700500"/>
    <lineage>
        <taxon>Bacteria</taxon>
        <taxon>Bacillati</taxon>
        <taxon>Bacillota</taxon>
        <taxon>Erysipelotrichia</taxon>
        <taxon>Erysipelotrichales</taxon>
        <taxon>Erysipelotrichaceae</taxon>
        <taxon>Catenisphaera</taxon>
    </lineage>
</organism>